<dbReference type="Proteomes" id="UP000011081">
    <property type="component" value="Unassembled WGS sequence"/>
</dbReference>
<dbReference type="OrthoDB" id="10357083at2759"/>
<feature type="transmembrane region" description="Helical" evidence="1">
    <location>
        <begin position="30"/>
        <end position="50"/>
    </location>
</feature>
<dbReference type="EMBL" id="GL877429">
    <property type="protein sequence ID" value="ELA46907.1"/>
    <property type="molecule type" value="Genomic_DNA"/>
</dbReference>
<accession>L2GU95</accession>
<organism evidence="2 3">
    <name type="scientific">Vavraia culicis (isolate floridensis)</name>
    <name type="common">Microsporidian parasite</name>
    <dbReference type="NCBI Taxonomy" id="948595"/>
    <lineage>
        <taxon>Eukaryota</taxon>
        <taxon>Fungi</taxon>
        <taxon>Fungi incertae sedis</taxon>
        <taxon>Microsporidia</taxon>
        <taxon>Pleistophoridae</taxon>
        <taxon>Vavraia</taxon>
    </lineage>
</organism>
<keyword evidence="1" id="KW-0472">Membrane</keyword>
<dbReference type="VEuPathDB" id="MicrosporidiaDB:VCUG_01605"/>
<gene>
    <name evidence="2" type="ORF">VCUG_01605</name>
</gene>
<feature type="transmembrane region" description="Helical" evidence="1">
    <location>
        <begin position="231"/>
        <end position="251"/>
    </location>
</feature>
<reference evidence="3" key="1">
    <citation type="submission" date="2011-03" db="EMBL/GenBank/DDBJ databases">
        <title>The genome sequence of Vavraia culicis strain floridensis.</title>
        <authorList>
            <consortium name="The Broad Institute Genome Sequencing Platform"/>
            <person name="Cuomo C."/>
            <person name="Becnel J."/>
            <person name="Sanscrainte N."/>
            <person name="Young S.K."/>
            <person name="Zeng Q."/>
            <person name="Gargeya S."/>
            <person name="Fitzgerald M."/>
            <person name="Haas B."/>
            <person name="Abouelleil A."/>
            <person name="Alvarado L."/>
            <person name="Arachchi H.M."/>
            <person name="Berlin A."/>
            <person name="Chapman S.B."/>
            <person name="Gearin G."/>
            <person name="Goldberg J."/>
            <person name="Griggs A."/>
            <person name="Gujja S."/>
            <person name="Hansen M."/>
            <person name="Heiman D."/>
            <person name="Howarth C."/>
            <person name="Larimer J."/>
            <person name="Lui A."/>
            <person name="MacDonald P.J.P."/>
            <person name="McCowen C."/>
            <person name="Montmayeur A."/>
            <person name="Murphy C."/>
            <person name="Neiman D."/>
            <person name="Pearson M."/>
            <person name="Priest M."/>
            <person name="Roberts A."/>
            <person name="Saif S."/>
            <person name="Shea T."/>
            <person name="Sisk P."/>
            <person name="Stolte C."/>
            <person name="Sykes S."/>
            <person name="Wortman J."/>
            <person name="Nusbaum C."/>
            <person name="Birren B."/>
        </authorList>
    </citation>
    <scope>NUCLEOTIDE SEQUENCE [LARGE SCALE GENOMIC DNA]</scope>
    <source>
        <strain evidence="3">floridensis</strain>
    </source>
</reference>
<evidence type="ECO:0000313" key="2">
    <source>
        <dbReference type="EMBL" id="ELA46907.1"/>
    </source>
</evidence>
<dbReference type="AlphaFoldDB" id="L2GU95"/>
<keyword evidence="1" id="KW-0812">Transmembrane</keyword>
<protein>
    <submittedName>
        <fullName evidence="2">Uncharacterized protein</fullName>
    </submittedName>
</protein>
<name>L2GU95_VAVCU</name>
<feature type="transmembrane region" description="Helical" evidence="1">
    <location>
        <begin position="106"/>
        <end position="139"/>
    </location>
</feature>
<sequence>MFIFFACCRASILADILMETKKRVGDNTSSGFAALTVIVGLFILVMGISFKRISLTVLSSVFLTQVFWYISENFGEGYIFGIKLTGSFKDKAREVLQFLEDNKLRLLIFILVLSFIVSALIISFIKSLTFIVLFIAVAVAYTEGFHIKLLQKAGIDEPIVRYLLYAAILIVLVLLYIKIPQFLLAGLFCFIGSLMVTYGIDTTFDLGWNSLEVFSTSLRNFDTRIDMDNKAVVTMMVCFIFGMGAQFIQVLRIGGK</sequence>
<proteinExistence type="predicted"/>
<dbReference type="InParanoid" id="L2GU95"/>
<dbReference type="HOGENOM" id="CLU_1086645_0_0_1"/>
<keyword evidence="3" id="KW-1185">Reference proteome</keyword>
<evidence type="ECO:0000313" key="3">
    <source>
        <dbReference type="Proteomes" id="UP000011081"/>
    </source>
</evidence>
<dbReference type="RefSeq" id="XP_008074623.1">
    <property type="nucleotide sequence ID" value="XM_008076432.1"/>
</dbReference>
<dbReference type="GeneID" id="19879481"/>
<evidence type="ECO:0000256" key="1">
    <source>
        <dbReference type="SAM" id="Phobius"/>
    </source>
</evidence>
<keyword evidence="1" id="KW-1133">Transmembrane helix</keyword>
<dbReference type="OMA" id="FWYISEN"/>
<feature type="transmembrane region" description="Helical" evidence="1">
    <location>
        <begin position="182"/>
        <end position="200"/>
    </location>
</feature>
<feature type="transmembrane region" description="Helical" evidence="1">
    <location>
        <begin position="159"/>
        <end position="177"/>
    </location>
</feature>